<feature type="compositionally biased region" description="Polar residues" evidence="2">
    <location>
        <begin position="59"/>
        <end position="68"/>
    </location>
</feature>
<evidence type="ECO:0000313" key="4">
    <source>
        <dbReference type="Proteomes" id="UP000515121"/>
    </source>
</evidence>
<feature type="compositionally biased region" description="Basic and acidic residues" evidence="2">
    <location>
        <begin position="37"/>
        <end position="47"/>
    </location>
</feature>
<keyword evidence="4" id="KW-1185">Reference proteome</keyword>
<dbReference type="GO" id="GO:0003723">
    <property type="term" value="F:RNA binding"/>
    <property type="evidence" value="ECO:0007669"/>
    <property type="project" value="UniProtKB-KW"/>
</dbReference>
<evidence type="ECO:0000313" key="5">
    <source>
        <dbReference type="RefSeq" id="XP_022745200.1"/>
    </source>
</evidence>
<dbReference type="GeneID" id="111295756"/>
<protein>
    <submittedName>
        <fullName evidence="5">THO complex subunit 4C-like</fullName>
    </submittedName>
</protein>
<proteinExistence type="predicted"/>
<keyword evidence="1" id="KW-0694">RNA-binding</keyword>
<dbReference type="OrthoDB" id="10581720at2759"/>
<dbReference type="SMART" id="SM01218">
    <property type="entry name" value="FoP_duplication"/>
    <property type="match status" value="1"/>
</dbReference>
<sequence>MSSSLDASLEEIIRNKSRSEGNSSDSRRKTGGSGPGPDRRDHTRDPLRSNSYPIRPQMQEGQLVSSGRSGIKERVVGRGWVRCGGNGSKTAGAGGGFARGCRRGGWIGKKLSAEDLDAELDKYHLEATRIK</sequence>
<evidence type="ECO:0000256" key="1">
    <source>
        <dbReference type="ARBA" id="ARBA00022884"/>
    </source>
</evidence>
<organism evidence="4 5">
    <name type="scientific">Durio zibethinus</name>
    <name type="common">Durian</name>
    <dbReference type="NCBI Taxonomy" id="66656"/>
    <lineage>
        <taxon>Eukaryota</taxon>
        <taxon>Viridiplantae</taxon>
        <taxon>Streptophyta</taxon>
        <taxon>Embryophyta</taxon>
        <taxon>Tracheophyta</taxon>
        <taxon>Spermatophyta</taxon>
        <taxon>Magnoliopsida</taxon>
        <taxon>eudicotyledons</taxon>
        <taxon>Gunneridae</taxon>
        <taxon>Pentapetalae</taxon>
        <taxon>rosids</taxon>
        <taxon>malvids</taxon>
        <taxon>Malvales</taxon>
        <taxon>Malvaceae</taxon>
        <taxon>Helicteroideae</taxon>
        <taxon>Durio</taxon>
    </lineage>
</organism>
<dbReference type="Proteomes" id="UP000515121">
    <property type="component" value="Unplaced"/>
</dbReference>
<dbReference type="RefSeq" id="XP_022745200.1">
    <property type="nucleotide sequence ID" value="XM_022889465.1"/>
</dbReference>
<dbReference type="Pfam" id="PF13865">
    <property type="entry name" value="FoP_duplication"/>
    <property type="match status" value="1"/>
</dbReference>
<dbReference type="AlphaFoldDB" id="A0A6P5YY55"/>
<accession>A0A6P5YY55</accession>
<feature type="domain" description="Chromatin target of PRMT1 protein C-terminal" evidence="3">
    <location>
        <begin position="48"/>
        <end position="131"/>
    </location>
</feature>
<evidence type="ECO:0000256" key="2">
    <source>
        <dbReference type="SAM" id="MobiDB-lite"/>
    </source>
</evidence>
<name>A0A6P5YY55_DURZI</name>
<feature type="region of interest" description="Disordered" evidence="2">
    <location>
        <begin position="1"/>
        <end position="70"/>
    </location>
</feature>
<gene>
    <name evidence="5" type="primary">LOC111295756</name>
</gene>
<dbReference type="InterPro" id="IPR025715">
    <property type="entry name" value="FoP_C"/>
</dbReference>
<dbReference type="KEGG" id="dzi:111295756"/>
<reference evidence="5" key="1">
    <citation type="submission" date="2025-08" db="UniProtKB">
        <authorList>
            <consortium name="RefSeq"/>
        </authorList>
    </citation>
    <scope>IDENTIFICATION</scope>
    <source>
        <tissue evidence="5">Fruit stalk</tissue>
    </source>
</reference>
<evidence type="ECO:0000259" key="3">
    <source>
        <dbReference type="SMART" id="SM01218"/>
    </source>
</evidence>